<organism evidence="1 2">
    <name type="scientific">Planktothrix agardhii (strain NIVA-CYA 126/8)</name>
    <dbReference type="NCBI Taxonomy" id="388467"/>
    <lineage>
        <taxon>Bacteria</taxon>
        <taxon>Bacillati</taxon>
        <taxon>Cyanobacteriota</taxon>
        <taxon>Cyanophyceae</taxon>
        <taxon>Oscillatoriophycideae</taxon>
        <taxon>Oscillatoriales</taxon>
        <taxon>Microcoleaceae</taxon>
        <taxon>Planktothrix</taxon>
    </lineage>
</organism>
<gene>
    <name evidence="1" type="ORF">A19Y_8007</name>
</gene>
<protein>
    <submittedName>
        <fullName evidence="1">Uncharacterized protein</fullName>
    </submittedName>
</protein>
<dbReference type="InterPro" id="IPR027417">
    <property type="entry name" value="P-loop_NTPase"/>
</dbReference>
<evidence type="ECO:0000313" key="2">
    <source>
        <dbReference type="Proteomes" id="UP000027395"/>
    </source>
</evidence>
<proteinExistence type="predicted"/>
<accession>A0A073C9V2</accession>
<dbReference type="HOGENOM" id="CLU_3412783_0_0_3"/>
<reference evidence="1 2" key="1">
    <citation type="journal article" date="2014" name="Appl. Environ. Microbiol.">
        <title>Elucidation of insertion elements encoded on plasmids and in vitro construction of shuttle vectors from the toxic cyanobacterium Planktothrix.</title>
        <authorList>
            <person name="Christiansen G."/>
            <person name="Goesmann A."/>
            <person name="Kurmayer R."/>
        </authorList>
    </citation>
    <scope>NUCLEOTIDE SEQUENCE [LARGE SCALE GENOMIC DNA]</scope>
    <source>
        <strain evidence="1 2">NIVA-CYA 126/8</strain>
        <plasmid evidence="1">pPA79</plasmid>
    </source>
</reference>
<sequence length="28" mass="3559">MRQTLAEFFRPHNQKLEEYLGMKFNWDE</sequence>
<keyword evidence="2" id="KW-1185">Reference proteome</keyword>
<dbReference type="AlphaFoldDB" id="A0A073C9V2"/>
<evidence type="ECO:0000313" key="1">
    <source>
        <dbReference type="EMBL" id="KEI65119.1"/>
    </source>
</evidence>
<keyword evidence="1" id="KW-0614">Plasmid</keyword>
<dbReference type="PATRIC" id="fig|388467.6.peg.4815"/>
<dbReference type="Proteomes" id="UP000027395">
    <property type="component" value="Plasmid pPA79"/>
</dbReference>
<dbReference type="Gene3D" id="3.40.50.300">
    <property type="entry name" value="P-loop containing nucleotide triphosphate hydrolases"/>
    <property type="match status" value="1"/>
</dbReference>
<dbReference type="EMBL" id="CM002808">
    <property type="protein sequence ID" value="KEI65119.1"/>
    <property type="molecule type" value="Genomic_DNA"/>
</dbReference>
<geneLocation type="plasmid" evidence="1 2">
    <name>pPA79</name>
</geneLocation>
<name>A0A073C9V2_PLAA1</name>